<evidence type="ECO:0000256" key="1">
    <source>
        <dbReference type="SAM" id="Phobius"/>
    </source>
</evidence>
<feature type="transmembrane region" description="Helical" evidence="1">
    <location>
        <begin position="16"/>
        <end position="34"/>
    </location>
</feature>
<keyword evidence="1" id="KW-0812">Transmembrane</keyword>
<feature type="transmembrane region" description="Helical" evidence="1">
    <location>
        <begin position="71"/>
        <end position="90"/>
    </location>
</feature>
<keyword evidence="1" id="KW-1133">Transmembrane helix</keyword>
<dbReference type="EMBL" id="JAPQER010000001">
    <property type="protein sequence ID" value="MCY6482894.1"/>
    <property type="molecule type" value="Genomic_DNA"/>
</dbReference>
<dbReference type="PANTHER" id="PTHR37309:SF1">
    <property type="entry name" value="SLR0284 PROTEIN"/>
    <property type="match status" value="1"/>
</dbReference>
<dbReference type="PANTHER" id="PTHR37309">
    <property type="entry name" value="SLR0284 PROTEIN"/>
    <property type="match status" value="1"/>
</dbReference>
<dbReference type="Pfam" id="PF04020">
    <property type="entry name" value="Phage_holin_4_2"/>
    <property type="match status" value="1"/>
</dbReference>
<keyword evidence="3" id="KW-1185">Reference proteome</keyword>
<reference evidence="2" key="1">
    <citation type="submission" date="2022-12" db="EMBL/GenBank/DDBJ databases">
        <authorList>
            <person name="Wang J."/>
        </authorList>
    </citation>
    <scope>NUCLEOTIDE SEQUENCE</scope>
    <source>
        <strain evidence="2">HY-45-18</strain>
    </source>
</reference>
<dbReference type="Proteomes" id="UP001078443">
    <property type="component" value="Unassembled WGS sequence"/>
</dbReference>
<protein>
    <submittedName>
        <fullName evidence="2">Phage holin family protein</fullName>
    </submittedName>
</protein>
<feature type="transmembrane region" description="Helical" evidence="1">
    <location>
        <begin position="96"/>
        <end position="115"/>
    </location>
</feature>
<comment type="caution">
    <text evidence="2">The sequence shown here is derived from an EMBL/GenBank/DDBJ whole genome shotgun (WGS) entry which is preliminary data.</text>
</comment>
<evidence type="ECO:0000313" key="3">
    <source>
        <dbReference type="Proteomes" id="UP001078443"/>
    </source>
</evidence>
<sequence length="120" mass="13237">MDEKNEKRYRSGASQYIIRFVLVSIILTVTSFLTPGFSIIGLWPILMAAIVITALDYLVEKIMKIDASPFGKGLKGFVIAALILYITQFIVPNMRVSVIGAFLAALVIGVLDVVFPNRVM</sequence>
<dbReference type="RefSeq" id="WP_268039163.1">
    <property type="nucleotide sequence ID" value="NZ_JAPQER010000001.1"/>
</dbReference>
<name>A0ABT4CV85_9CLOT</name>
<feature type="transmembrane region" description="Helical" evidence="1">
    <location>
        <begin position="40"/>
        <end position="59"/>
    </location>
</feature>
<keyword evidence="1" id="KW-0472">Membrane</keyword>
<accession>A0ABT4CV85</accession>
<organism evidence="2 3">
    <name type="scientific">Clostridium aestuarii</name>
    <dbReference type="NCBI Taxonomy" id="338193"/>
    <lineage>
        <taxon>Bacteria</taxon>
        <taxon>Bacillati</taxon>
        <taxon>Bacillota</taxon>
        <taxon>Clostridia</taxon>
        <taxon>Eubacteriales</taxon>
        <taxon>Clostridiaceae</taxon>
        <taxon>Clostridium</taxon>
    </lineage>
</organism>
<evidence type="ECO:0000313" key="2">
    <source>
        <dbReference type="EMBL" id="MCY6482894.1"/>
    </source>
</evidence>
<gene>
    <name evidence="2" type="ORF">OW763_00810</name>
</gene>
<dbReference type="InterPro" id="IPR007165">
    <property type="entry name" value="Phage_holin_4_2"/>
</dbReference>
<proteinExistence type="predicted"/>